<dbReference type="RefSeq" id="WP_338394269.1">
    <property type="nucleotide sequence ID" value="NZ_AP025314.1"/>
</dbReference>
<gene>
    <name evidence="11" type="ORF">FUAX_14790</name>
</gene>
<evidence type="ECO:0000313" key="11">
    <source>
        <dbReference type="EMBL" id="BDD09047.1"/>
    </source>
</evidence>
<evidence type="ECO:0000259" key="10">
    <source>
        <dbReference type="Pfam" id="PF07715"/>
    </source>
</evidence>
<dbReference type="NCBIfam" id="TIGR04056">
    <property type="entry name" value="OMP_RagA_SusC"/>
    <property type="match status" value="1"/>
</dbReference>
<organism evidence="11 12">
    <name type="scientific">Fulvitalea axinellae</name>
    <dbReference type="NCBI Taxonomy" id="1182444"/>
    <lineage>
        <taxon>Bacteria</taxon>
        <taxon>Pseudomonadati</taxon>
        <taxon>Bacteroidota</taxon>
        <taxon>Cytophagia</taxon>
        <taxon>Cytophagales</taxon>
        <taxon>Persicobacteraceae</taxon>
        <taxon>Fulvitalea</taxon>
    </lineage>
</organism>
<feature type="chain" id="PRO_5043639178" evidence="9">
    <location>
        <begin position="32"/>
        <end position="1107"/>
    </location>
</feature>
<evidence type="ECO:0000256" key="2">
    <source>
        <dbReference type="ARBA" id="ARBA00022448"/>
    </source>
</evidence>
<evidence type="ECO:0000313" key="12">
    <source>
        <dbReference type="Proteomes" id="UP001348817"/>
    </source>
</evidence>
<evidence type="ECO:0000256" key="8">
    <source>
        <dbReference type="SAM" id="MobiDB-lite"/>
    </source>
</evidence>
<feature type="domain" description="TonB-dependent receptor plug" evidence="10">
    <location>
        <begin position="127"/>
        <end position="249"/>
    </location>
</feature>
<evidence type="ECO:0000256" key="1">
    <source>
        <dbReference type="ARBA" id="ARBA00004571"/>
    </source>
</evidence>
<evidence type="ECO:0000256" key="3">
    <source>
        <dbReference type="ARBA" id="ARBA00022452"/>
    </source>
</evidence>
<comment type="subcellular location">
    <subcellularLocation>
        <location evidence="1 7">Cell outer membrane</location>
        <topology evidence="1 7">Multi-pass membrane protein</topology>
    </subcellularLocation>
</comment>
<dbReference type="KEGG" id="fax:FUAX_14790"/>
<keyword evidence="4 7" id="KW-0812">Transmembrane</keyword>
<evidence type="ECO:0000256" key="6">
    <source>
        <dbReference type="ARBA" id="ARBA00023237"/>
    </source>
</evidence>
<dbReference type="Pfam" id="PF13715">
    <property type="entry name" value="CarbopepD_reg_2"/>
    <property type="match status" value="1"/>
</dbReference>
<dbReference type="InterPro" id="IPR036942">
    <property type="entry name" value="Beta-barrel_TonB_sf"/>
</dbReference>
<dbReference type="InterPro" id="IPR023997">
    <property type="entry name" value="TonB-dep_OMP_SusC/RagA_CS"/>
</dbReference>
<dbReference type="EMBL" id="AP025314">
    <property type="protein sequence ID" value="BDD09047.1"/>
    <property type="molecule type" value="Genomic_DNA"/>
</dbReference>
<dbReference type="SUPFAM" id="SSF49464">
    <property type="entry name" value="Carboxypeptidase regulatory domain-like"/>
    <property type="match status" value="1"/>
</dbReference>
<dbReference type="SUPFAM" id="SSF56935">
    <property type="entry name" value="Porins"/>
    <property type="match status" value="1"/>
</dbReference>
<dbReference type="Gene3D" id="2.60.40.1120">
    <property type="entry name" value="Carboxypeptidase-like, regulatory domain"/>
    <property type="match status" value="1"/>
</dbReference>
<dbReference type="InterPro" id="IPR023996">
    <property type="entry name" value="TonB-dep_OMP_SusC/RagA"/>
</dbReference>
<dbReference type="GO" id="GO:0009279">
    <property type="term" value="C:cell outer membrane"/>
    <property type="evidence" value="ECO:0007669"/>
    <property type="project" value="UniProtKB-SubCell"/>
</dbReference>
<evidence type="ECO:0000256" key="9">
    <source>
        <dbReference type="SAM" id="SignalP"/>
    </source>
</evidence>
<sequence>MFVFLSEQKRAIIPWLLGVFCLLLVNASAFAQDIMVKGKVVDAESKEGLIGVAVAVKGTALGTVTDIEGQFSIKVPSSSAILQFSAIGYAATEENVGNRTFVEVAMTEDVQELEEVVVTAFGLKKEKKRLGYSVTELKGSSISDVQVVNPVDGLQGKVAGVQITQGAGGSFGGSRITIRGNSTLGSNTQPLFVVDGIIMESSTSGGDMWGTSDWGNDLKNLNPDEFESVTVLKGAAAAALYGSRALEGVVIITSKKGKARKGIGVNVSHSSGISQVYDGPDFQNTYGGGFIAGYSGHDDPFDTRQFMTNSDGEPIRDTGASSWGPRMEGQKIREYDGSWGTYSAQPDNFKELYETGRSHNTSVALSGGNEKTTYRAGYSNMIQKGVDPGNNFDRNSLQLSLGRQITDRLRLDVLTNYTKSVAENPPLRKVQRSFIYDYFPRDYDPNKWKDDYKAPHGGLPDTNNGDVSKGPGTSVYWQLYEENRERTEEILRLKAGLTYQINDWLTWTGEGYIDNKYTTYEEKKLGSKINNAGGNYKVENRRREQTFAKTMLTFNKDLNQDWNVAFSVGGESWETKGRWSVSETNGGLIVPGNYTISNSKDKAKTNGGQEENRKFISAYYFGDVAWRNTLFLNFTGRNDWNSTMAYPDNTGNFSFFYPSVSLSWAFTESIEMPSFFTFGKVRASYAEVGNGTRAYLLSDGYKRTDETKYEGTTPAYSYKSNRVFAEDFKPERSKAIEFGADLRFFENRLGVDFTWFKKNTYDQILSLGVPSYSGVSSMMFNAGNIENKGIEIAVNATPLILGDFKWEVNFNYTSLQNKIIELDDDLGITEKSLSGNATYGDRIGTYAIVGGNYGDMMTDAAYKYDDNGNVIVKWHGGAKSPYAARNGERTTVGNIMSDWYGGVTNTFSYKGLSMRVFLDVKMGGDIYSFTQRYGQMNGLFKSSLSYRDAEQGGITWTSSNGKTYEDGYIPKGMVFEAETTINGVNVGGMTVEEAYEKGHIEPIHVSSFNYFLGSWSRGIVEEYVNEASYVALREIVLSYRFPRSITDKLRLNNLNVSLYGRNLGFLYNSLPDNINPEANASNNASDAFEYGATPYVRNYGFKVSFGL</sequence>
<dbReference type="AlphaFoldDB" id="A0AAU9CQ23"/>
<comment type="similarity">
    <text evidence="7">Belongs to the TonB-dependent receptor family.</text>
</comment>
<dbReference type="InterPro" id="IPR039426">
    <property type="entry name" value="TonB-dep_rcpt-like"/>
</dbReference>
<keyword evidence="6 7" id="KW-0998">Cell outer membrane</keyword>
<feature type="region of interest" description="Disordered" evidence="8">
    <location>
        <begin position="307"/>
        <end position="326"/>
    </location>
</feature>
<accession>A0AAU9CQ23</accession>
<evidence type="ECO:0000256" key="5">
    <source>
        <dbReference type="ARBA" id="ARBA00023136"/>
    </source>
</evidence>
<proteinExistence type="inferred from homology"/>
<dbReference type="NCBIfam" id="TIGR04057">
    <property type="entry name" value="SusC_RagA_signa"/>
    <property type="match status" value="1"/>
</dbReference>
<dbReference type="InterPro" id="IPR008969">
    <property type="entry name" value="CarboxyPept-like_regulatory"/>
</dbReference>
<keyword evidence="9" id="KW-0732">Signal</keyword>
<dbReference type="Gene3D" id="2.170.130.10">
    <property type="entry name" value="TonB-dependent receptor, plug domain"/>
    <property type="match status" value="1"/>
</dbReference>
<dbReference type="Pfam" id="PF07715">
    <property type="entry name" value="Plug"/>
    <property type="match status" value="1"/>
</dbReference>
<dbReference type="Proteomes" id="UP001348817">
    <property type="component" value="Chromosome"/>
</dbReference>
<dbReference type="PROSITE" id="PS52016">
    <property type="entry name" value="TONB_DEPENDENT_REC_3"/>
    <property type="match status" value="1"/>
</dbReference>
<evidence type="ECO:0000256" key="7">
    <source>
        <dbReference type="PROSITE-ProRule" id="PRU01360"/>
    </source>
</evidence>
<keyword evidence="5 7" id="KW-0472">Membrane</keyword>
<keyword evidence="12" id="KW-1185">Reference proteome</keyword>
<evidence type="ECO:0000256" key="4">
    <source>
        <dbReference type="ARBA" id="ARBA00022692"/>
    </source>
</evidence>
<keyword evidence="3 7" id="KW-1134">Transmembrane beta strand</keyword>
<reference evidence="11 12" key="1">
    <citation type="submission" date="2021-12" db="EMBL/GenBank/DDBJ databases">
        <title>Genome sequencing of bacteria with rrn-lacking chromosome and rrn-plasmid.</title>
        <authorList>
            <person name="Anda M."/>
            <person name="Iwasaki W."/>
        </authorList>
    </citation>
    <scope>NUCLEOTIDE SEQUENCE [LARGE SCALE GENOMIC DNA]</scope>
    <source>
        <strain evidence="11 12">DSM 100852</strain>
    </source>
</reference>
<dbReference type="Gene3D" id="2.40.170.20">
    <property type="entry name" value="TonB-dependent receptor, beta-barrel domain"/>
    <property type="match status" value="1"/>
</dbReference>
<name>A0AAU9CQ23_9BACT</name>
<feature type="signal peptide" evidence="9">
    <location>
        <begin position="1"/>
        <end position="31"/>
    </location>
</feature>
<dbReference type="InterPro" id="IPR012910">
    <property type="entry name" value="Plug_dom"/>
</dbReference>
<dbReference type="InterPro" id="IPR037066">
    <property type="entry name" value="Plug_dom_sf"/>
</dbReference>
<keyword evidence="2 7" id="KW-0813">Transport</keyword>
<protein>
    <submittedName>
        <fullName evidence="11">SusC/RagA family TonB-linked outer membrane protein</fullName>
    </submittedName>
</protein>